<evidence type="ECO:0000256" key="4">
    <source>
        <dbReference type="ARBA" id="ARBA00022898"/>
    </source>
</evidence>
<dbReference type="AlphaFoldDB" id="A0A6J4I5B8"/>
<dbReference type="InterPro" id="IPR050214">
    <property type="entry name" value="Cys_Synth/Cystath_Beta-Synth"/>
</dbReference>
<evidence type="ECO:0000313" key="10">
    <source>
        <dbReference type="EMBL" id="CAA9242861.1"/>
    </source>
</evidence>
<feature type="compositionally biased region" description="Basic and acidic residues" evidence="8">
    <location>
        <begin position="9"/>
        <end position="34"/>
    </location>
</feature>
<comment type="cofactor">
    <cofactor evidence="1 7">
        <name>pyridoxal 5'-phosphate</name>
        <dbReference type="ChEBI" id="CHEBI:597326"/>
    </cofactor>
</comment>
<evidence type="ECO:0000256" key="3">
    <source>
        <dbReference type="ARBA" id="ARBA00022490"/>
    </source>
</evidence>
<gene>
    <name evidence="7" type="primary">cds1</name>
    <name evidence="10" type="ORF">AVDCRST_MAG57-1638</name>
</gene>
<dbReference type="Gene3D" id="3.40.50.1100">
    <property type="match status" value="2"/>
</dbReference>
<dbReference type="GO" id="GO:0005737">
    <property type="term" value="C:cytoplasm"/>
    <property type="evidence" value="ECO:0007669"/>
    <property type="project" value="UniProtKB-SubCell"/>
</dbReference>
<dbReference type="SUPFAM" id="SSF53686">
    <property type="entry name" value="Tryptophan synthase beta subunit-like PLP-dependent enzymes"/>
    <property type="match status" value="1"/>
</dbReference>
<reference evidence="10" key="1">
    <citation type="submission" date="2020-02" db="EMBL/GenBank/DDBJ databases">
        <authorList>
            <person name="Meier V. D."/>
        </authorList>
    </citation>
    <scope>NUCLEOTIDE SEQUENCE</scope>
    <source>
        <strain evidence="10">AVDCRST_MAG57</strain>
    </source>
</reference>
<dbReference type="InterPro" id="IPR047586">
    <property type="entry name" value="Cds1"/>
</dbReference>
<evidence type="ECO:0000256" key="7">
    <source>
        <dbReference type="HAMAP-Rule" id="MF_00868"/>
    </source>
</evidence>
<organism evidence="10">
    <name type="scientific">uncultured Blastococcus sp</name>
    <dbReference type="NCBI Taxonomy" id="217144"/>
    <lineage>
        <taxon>Bacteria</taxon>
        <taxon>Bacillati</taxon>
        <taxon>Actinomycetota</taxon>
        <taxon>Actinomycetes</taxon>
        <taxon>Geodermatophilales</taxon>
        <taxon>Geodermatophilaceae</taxon>
        <taxon>Blastococcus</taxon>
        <taxon>environmental samples</taxon>
    </lineage>
</organism>
<evidence type="ECO:0000256" key="2">
    <source>
        <dbReference type="ARBA" id="ARBA00004496"/>
    </source>
</evidence>
<dbReference type="Pfam" id="PF00291">
    <property type="entry name" value="PALP"/>
    <property type="match status" value="1"/>
</dbReference>
<evidence type="ECO:0000256" key="1">
    <source>
        <dbReference type="ARBA" id="ARBA00001933"/>
    </source>
</evidence>
<keyword evidence="5 7" id="KW-0456">Lyase</keyword>
<keyword evidence="3 7" id="KW-0963">Cytoplasm</keyword>
<dbReference type="InterPro" id="IPR001926">
    <property type="entry name" value="TrpB-like_PALP"/>
</dbReference>
<evidence type="ECO:0000259" key="9">
    <source>
        <dbReference type="Pfam" id="PF00291"/>
    </source>
</evidence>
<dbReference type="EMBL" id="CADCTI010000145">
    <property type="protein sequence ID" value="CAA9242861.1"/>
    <property type="molecule type" value="Genomic_DNA"/>
</dbReference>
<evidence type="ECO:0000256" key="5">
    <source>
        <dbReference type="ARBA" id="ARBA00023239"/>
    </source>
</evidence>
<proteinExistence type="inferred from homology"/>
<dbReference type="PANTHER" id="PTHR10314">
    <property type="entry name" value="CYSTATHIONINE BETA-SYNTHASE"/>
    <property type="match status" value="1"/>
</dbReference>
<feature type="region of interest" description="Disordered" evidence="8">
    <location>
        <begin position="1"/>
        <end position="34"/>
    </location>
</feature>
<accession>A0A6J4I5B8</accession>
<dbReference type="GO" id="GO:0016829">
    <property type="term" value="F:lyase activity"/>
    <property type="evidence" value="ECO:0007669"/>
    <property type="project" value="UniProtKB-KW"/>
</dbReference>
<comment type="function">
    <text evidence="6">A cysteine desulfhydrase that generates hydrogen sulfide, H(2)S. The H(2)S produced by this enzyme stimulates respiration in M.tuberculosis, mediated primarily via cytochrome bd with a lesser contribution from cytochrome bc1/aa3. H(2)S modulates the balance between respiration and glycolysis, and also contributes to redox homeostasis. Probably eliminates toxic levels of Cys (which can induce oxidative stress).</text>
</comment>
<dbReference type="FunFam" id="3.40.50.1100:FF:000015">
    <property type="entry name" value="Cysteine synthase B"/>
    <property type="match status" value="1"/>
</dbReference>
<comment type="catalytic activity">
    <reaction evidence="7">
        <text>L-cysteine + H2O = hydrogen sulfide + pyruvate + NH4(+) + H(+)</text>
        <dbReference type="Rhea" id="RHEA:24931"/>
        <dbReference type="ChEBI" id="CHEBI:15361"/>
        <dbReference type="ChEBI" id="CHEBI:15377"/>
        <dbReference type="ChEBI" id="CHEBI:15378"/>
        <dbReference type="ChEBI" id="CHEBI:28938"/>
        <dbReference type="ChEBI" id="CHEBI:29919"/>
        <dbReference type="ChEBI" id="CHEBI:35235"/>
        <dbReference type="EC" id="4.4.1.1"/>
    </reaction>
</comment>
<dbReference type="GO" id="GO:0019450">
    <property type="term" value="P:L-cysteine catabolic process to pyruvate"/>
    <property type="evidence" value="ECO:0007669"/>
    <property type="project" value="UniProtKB-UniRule"/>
</dbReference>
<sequence>MTPGPSTSDPDRSDLDRSDLDRSDLDRSDLDRSDPAGRAWVDRAVAAVEADARRSADTHLLVYPLPPEWGIELYLKDESTHPTGSLKHRLARSLFLYGLCSGQITEGSTVVEASSGSTAVSEAYFARMLGLPFIAVMPASTSPEKVELIEFHGGRCSFVENAPDIYDEARRLAAECGGHFLDQFTYAERATDWRGNNNIAESIFSQLELERHPLPEWVVVGAGTGGTSATIGRYLRLRRLPTRLAVVDPEGSSFFPGWRDGDPGTATGRSSRIEGIGRPRVEPSFVPTIVDRMICVPDAASLASMRELERMTGRRAGGSTGTNLWGAFQLVAEMLAAGRSGSVVTLLCDGGERYAHTYYDDDWVADQGLDLAPHTQVLRRFAATGEWVPAP</sequence>
<comment type="subcellular location">
    <subcellularLocation>
        <location evidence="2">Cytoplasm</location>
    </subcellularLocation>
</comment>
<comment type="function">
    <text evidence="7">A cysteine desulfhydrase that generates hydrogen sulfide, H(2)S. The H(2)S produced by this enzyme modulates the balance between respiration and glycolysis, and contributes to redox homeostasis. Probably eliminates toxic levels of Cys (which can induce oxidative stress).</text>
</comment>
<dbReference type="HAMAP" id="MF_00868">
    <property type="entry name" value="Cds1"/>
    <property type="match status" value="1"/>
</dbReference>
<feature type="modified residue" description="N6-(pyridoxal phosphate)lysine" evidence="7">
    <location>
        <position position="87"/>
    </location>
</feature>
<evidence type="ECO:0000256" key="8">
    <source>
        <dbReference type="SAM" id="MobiDB-lite"/>
    </source>
</evidence>
<dbReference type="GO" id="GO:0030170">
    <property type="term" value="F:pyridoxal phosphate binding"/>
    <property type="evidence" value="ECO:0007669"/>
    <property type="project" value="UniProtKB-UniRule"/>
</dbReference>
<dbReference type="InterPro" id="IPR036052">
    <property type="entry name" value="TrpB-like_PALP_sf"/>
</dbReference>
<name>A0A6J4I5B8_9ACTN</name>
<keyword evidence="4 7" id="KW-0663">Pyridoxal phosphate</keyword>
<dbReference type="EC" id="4.4.1.1" evidence="7"/>
<evidence type="ECO:0000256" key="6">
    <source>
        <dbReference type="ARBA" id="ARBA00055251"/>
    </source>
</evidence>
<feature type="domain" description="Tryptophan synthase beta chain-like PALP" evidence="9">
    <location>
        <begin position="65"/>
        <end position="349"/>
    </location>
</feature>
<protein>
    <recommendedName>
        <fullName evidence="7">L-cysteine desulfhydrase Cds1</fullName>
        <ecNumber evidence="7">4.4.1.1</ecNumber>
    </recommendedName>
</protein>
<comment type="similarity">
    <text evidence="7">Belongs to the cysteine synthase/cystathionine beta-synthase family. Cds1 subfamily.</text>
</comment>